<dbReference type="AlphaFoldDB" id="A0A6N3FHT9"/>
<dbReference type="GO" id="GO:0006508">
    <property type="term" value="P:proteolysis"/>
    <property type="evidence" value="ECO:0007669"/>
    <property type="project" value="UniProtKB-KW"/>
</dbReference>
<feature type="domain" description="Peptidase M50" evidence="12">
    <location>
        <begin position="11"/>
        <end position="452"/>
    </location>
</feature>
<dbReference type="PANTHER" id="PTHR42837:SF2">
    <property type="entry name" value="MEMBRANE METALLOPROTEASE ARASP2, CHLOROPLASTIC-RELATED"/>
    <property type="match status" value="1"/>
</dbReference>
<feature type="transmembrane region" description="Helical" evidence="11">
    <location>
        <begin position="403"/>
        <end position="430"/>
    </location>
</feature>
<keyword evidence="9 11" id="KW-0482">Metalloprotease</keyword>
<keyword evidence="6 11" id="KW-0378">Hydrolase</keyword>
<feature type="transmembrane region" description="Helical" evidence="11">
    <location>
        <begin position="6"/>
        <end position="29"/>
    </location>
</feature>
<dbReference type="Gene3D" id="2.30.42.10">
    <property type="match status" value="2"/>
</dbReference>
<evidence type="ECO:0000256" key="8">
    <source>
        <dbReference type="ARBA" id="ARBA00022989"/>
    </source>
</evidence>
<evidence type="ECO:0000256" key="5">
    <source>
        <dbReference type="ARBA" id="ARBA00022692"/>
    </source>
</evidence>
<evidence type="ECO:0000256" key="1">
    <source>
        <dbReference type="ARBA" id="ARBA00001947"/>
    </source>
</evidence>
<dbReference type="InterPro" id="IPR036034">
    <property type="entry name" value="PDZ_sf"/>
</dbReference>
<keyword evidence="7 11" id="KW-0862">Zinc</keyword>
<dbReference type="GO" id="GO:0016020">
    <property type="term" value="C:membrane"/>
    <property type="evidence" value="ECO:0007669"/>
    <property type="project" value="UniProtKB-SubCell"/>
</dbReference>
<evidence type="ECO:0000313" key="13">
    <source>
        <dbReference type="EMBL" id="VYU51203.1"/>
    </source>
</evidence>
<sequence length="467" mass="52901">MDATLIKALQLVLSLSILVVLHEGGHFFFSKLFRVKVEKFFLFFDPYFHLFSTKDKWFTRLFPKCKDNETEYGIGWLPFGGYVKIAGMIDESMDTEQMKKPVQPWEFRAKPAWQRLLIMIGGVVVNFLLALFIYTMILFHWGEQYIPAKDMTMGYQFNEQAEKLGFRDGDVLLAVDGEEIRKWDGSVYRAVSEAREVTVLREGREVSLTMPEDMNMLEMLKSNPPFMVPFIPSVIDSVLPSSPVYEAGIRSGDRIVAMDGKPVATWSDFDEIMRVRMEPLMAGSPSHEDSVRLSRLSVVYQSKDGARTDTVTLELGADYKLGLLKQTLSAYYKPIKVDYGFWASIPAGISHGIDVLSGYVSDLKYLFTADGAKSVGSFITIGSIFPATWDWLTFWETTAFLSLMLAFMNILPIPALDGGHVLFLIAEMILRRPPSDKFLERAQVVGMALIMGLMVLACYNDIVRFLL</sequence>
<comment type="subcellular location">
    <subcellularLocation>
        <location evidence="2">Membrane</location>
        <topology evidence="2">Multi-pass membrane protein</topology>
    </subcellularLocation>
</comment>
<keyword evidence="11" id="KW-0479">Metal-binding</keyword>
<dbReference type="GO" id="GO:0046872">
    <property type="term" value="F:metal ion binding"/>
    <property type="evidence" value="ECO:0007669"/>
    <property type="project" value="UniProtKB-KW"/>
</dbReference>
<dbReference type="EC" id="3.4.24.-" evidence="11"/>
<dbReference type="InterPro" id="IPR004387">
    <property type="entry name" value="Pept_M50_Zn"/>
</dbReference>
<dbReference type="PANTHER" id="PTHR42837">
    <property type="entry name" value="REGULATOR OF SIGMA-E PROTEASE RSEP"/>
    <property type="match status" value="1"/>
</dbReference>
<evidence type="ECO:0000256" key="10">
    <source>
        <dbReference type="ARBA" id="ARBA00023136"/>
    </source>
</evidence>
<name>A0A6N3FHT9_9BACT</name>
<dbReference type="NCBIfam" id="TIGR00054">
    <property type="entry name" value="RIP metalloprotease RseP"/>
    <property type="match status" value="1"/>
</dbReference>
<keyword evidence="10 11" id="KW-0472">Membrane</keyword>
<dbReference type="SUPFAM" id="SSF50156">
    <property type="entry name" value="PDZ domain-like"/>
    <property type="match status" value="2"/>
</dbReference>
<evidence type="ECO:0000256" key="11">
    <source>
        <dbReference type="RuleBase" id="RU362031"/>
    </source>
</evidence>
<comment type="similarity">
    <text evidence="3 11">Belongs to the peptidase M50B family.</text>
</comment>
<reference evidence="13" key="1">
    <citation type="submission" date="2019-11" db="EMBL/GenBank/DDBJ databases">
        <authorList>
            <person name="Feng L."/>
        </authorList>
    </citation>
    <scope>NUCLEOTIDE SEQUENCE</scope>
    <source>
        <strain evidence="13">PclaraLFYP37</strain>
    </source>
</reference>
<dbReference type="CDD" id="cd06163">
    <property type="entry name" value="S2P-M50_PDZ_RseP-like"/>
    <property type="match status" value="2"/>
</dbReference>
<evidence type="ECO:0000256" key="4">
    <source>
        <dbReference type="ARBA" id="ARBA00022670"/>
    </source>
</evidence>
<dbReference type="GO" id="GO:0004222">
    <property type="term" value="F:metalloendopeptidase activity"/>
    <property type="evidence" value="ECO:0007669"/>
    <property type="project" value="InterPro"/>
</dbReference>
<keyword evidence="8 11" id="KW-1133">Transmembrane helix</keyword>
<protein>
    <recommendedName>
        <fullName evidence="11">Zinc metalloprotease</fullName>
        <ecNumber evidence="11">3.4.24.-</ecNumber>
    </recommendedName>
</protein>
<keyword evidence="4 13" id="KW-0645">Protease</keyword>
<dbReference type="GeneID" id="93558579"/>
<gene>
    <name evidence="13" type="ORF">PCLFYP37_03182</name>
</gene>
<proteinExistence type="inferred from homology"/>
<evidence type="ECO:0000259" key="12">
    <source>
        <dbReference type="Pfam" id="PF02163"/>
    </source>
</evidence>
<dbReference type="Pfam" id="PF02163">
    <property type="entry name" value="Peptidase_M50"/>
    <property type="match status" value="1"/>
</dbReference>
<feature type="transmembrane region" description="Helical" evidence="11">
    <location>
        <begin position="116"/>
        <end position="141"/>
    </location>
</feature>
<evidence type="ECO:0000256" key="3">
    <source>
        <dbReference type="ARBA" id="ARBA00007931"/>
    </source>
</evidence>
<dbReference type="InterPro" id="IPR008915">
    <property type="entry name" value="Peptidase_M50"/>
</dbReference>
<keyword evidence="5 11" id="KW-0812">Transmembrane</keyword>
<dbReference type="RefSeq" id="WP_008622469.1">
    <property type="nucleotide sequence ID" value="NZ_AP025941.1"/>
</dbReference>
<dbReference type="EMBL" id="CACRUT010000020">
    <property type="protein sequence ID" value="VYU51203.1"/>
    <property type="molecule type" value="Genomic_DNA"/>
</dbReference>
<evidence type="ECO:0000256" key="7">
    <source>
        <dbReference type="ARBA" id="ARBA00022833"/>
    </source>
</evidence>
<organism evidence="13">
    <name type="scientific">Paraprevotella clara</name>
    <dbReference type="NCBI Taxonomy" id="454154"/>
    <lineage>
        <taxon>Bacteria</taxon>
        <taxon>Pseudomonadati</taxon>
        <taxon>Bacteroidota</taxon>
        <taxon>Bacteroidia</taxon>
        <taxon>Bacteroidales</taxon>
        <taxon>Prevotellaceae</taxon>
        <taxon>Paraprevotella</taxon>
    </lineage>
</organism>
<evidence type="ECO:0000256" key="9">
    <source>
        <dbReference type="ARBA" id="ARBA00023049"/>
    </source>
</evidence>
<evidence type="ECO:0000256" key="2">
    <source>
        <dbReference type="ARBA" id="ARBA00004141"/>
    </source>
</evidence>
<feature type="transmembrane region" description="Helical" evidence="11">
    <location>
        <begin position="442"/>
        <end position="462"/>
    </location>
</feature>
<comment type="cofactor">
    <cofactor evidence="1 11">
        <name>Zn(2+)</name>
        <dbReference type="ChEBI" id="CHEBI:29105"/>
    </cofactor>
</comment>
<evidence type="ECO:0000256" key="6">
    <source>
        <dbReference type="ARBA" id="ARBA00022801"/>
    </source>
</evidence>
<accession>A0A6N3FHT9</accession>